<dbReference type="Proteomes" id="UP000237819">
    <property type="component" value="Unassembled WGS sequence"/>
</dbReference>
<feature type="region of interest" description="Disordered" evidence="1">
    <location>
        <begin position="782"/>
        <end position="803"/>
    </location>
</feature>
<gene>
    <name evidence="2" type="ORF">C5Y93_28470</name>
</gene>
<dbReference type="OrthoDB" id="219623at2"/>
<organism evidence="2 3">
    <name type="scientific">Blastopirellula marina</name>
    <dbReference type="NCBI Taxonomy" id="124"/>
    <lineage>
        <taxon>Bacteria</taxon>
        <taxon>Pseudomonadati</taxon>
        <taxon>Planctomycetota</taxon>
        <taxon>Planctomycetia</taxon>
        <taxon>Pirellulales</taxon>
        <taxon>Pirellulaceae</taxon>
        <taxon>Blastopirellula</taxon>
    </lineage>
</organism>
<accession>A0A2S8GCU0</accession>
<evidence type="ECO:0000256" key="1">
    <source>
        <dbReference type="SAM" id="MobiDB-lite"/>
    </source>
</evidence>
<evidence type="ECO:0008006" key="4">
    <source>
        <dbReference type="Google" id="ProtNLM"/>
    </source>
</evidence>
<feature type="region of interest" description="Disordered" evidence="1">
    <location>
        <begin position="1475"/>
        <end position="1504"/>
    </location>
</feature>
<proteinExistence type="predicted"/>
<feature type="region of interest" description="Disordered" evidence="1">
    <location>
        <begin position="335"/>
        <end position="354"/>
    </location>
</feature>
<reference evidence="2 3" key="1">
    <citation type="submission" date="2018-02" db="EMBL/GenBank/DDBJ databases">
        <title>Comparative genomes isolates from brazilian mangrove.</title>
        <authorList>
            <person name="Araujo J.E."/>
            <person name="Taketani R.G."/>
            <person name="Silva M.C.P."/>
            <person name="Loureco M.V."/>
            <person name="Andreote F.D."/>
        </authorList>
    </citation>
    <scope>NUCLEOTIDE SEQUENCE [LARGE SCALE GENOMIC DNA]</scope>
    <source>
        <strain evidence="2 3">Nap-Phe MGV</strain>
    </source>
</reference>
<dbReference type="RefSeq" id="WP_105338859.1">
    <property type="nucleotide sequence ID" value="NZ_PUHZ01000025.1"/>
</dbReference>
<comment type="caution">
    <text evidence="2">The sequence shown here is derived from an EMBL/GenBank/DDBJ whole genome shotgun (WGS) entry which is preliminary data.</text>
</comment>
<sequence length="2010" mass="221405">MKRIESFPKLKQPRRGALLLVVLSILVLFALVGLTFVVAAAAYKTGADSNNRSDPARFDPPSEMDDAVKKLLRGSKHGTTNRTFGHELLRDMYGNRSVIVDGSKHSTNVGHPSSTNQLLQIDITPSTTATLGLSPVAEYYAGSIITFMQGNAKGQSHRILRYIPQLDANGAFQSVRIVIDQDPETTRDSIRGNGLPGDNDSFVVNDMPFNGVGYGYNPIQVGNEKRTLDLEEDNTNDPIAYMINISQAYPRGVVRKNVGGTNQDISIEVGGADESYDAPDYQNVYLSYIPQDTGLTDAQRYEQTIPSFHRQDLLFFLLSQNSTFATLSDAEKAQAIRDPDGPDDMAGTTDRPWDTPTLNPLIKRMLRKAMLRPNQLDHPDFDGSNPNFNPLANGEITNERWDIDNDLDGVTDSVWVDMGFPVKTAKDGRRYKPLAAILIRDMDGLVNVNTAGSYAHFDQFDAGLLPDLSNANTASAQTNVLSHSHFSPAWNPPASNSSTPLNMVFPLGSGYGPADISMLKVFTSPVEAYRLLAHRYGGNQGRPGASGVDDARSQLGTIGIPNDFHVTYSNQIGSPTDRLGIGRTYFDMAGRPRSQPNRANTVMTNMTASAGQAYPGGFTERTDDPYEADLNNDNGYDTPFTYQELEHIARYEEFDSSEVRGSENRMLQNAKAAFSTGGNSRRNRRLVTVASFQVPTAGRVDIPRTQRTITTSTPAPPNPLLHNMRTNAPDNVFYQPTLVTLCQNRLYDNGSGSGINDPRRLNYAVRQLLPPEIMRGEPLDLNRMLESPPNNADDPRAGSANAPDNIVDDIFELQVTQGIPVYPTGVNSTGVLRSTTKNQGWFSYAYYDTGNMRKVTFGALRPPVFESVLRIPQGNREPDMQSSDAASYSASRQLLARHLYVMMLLLIEDGYHFPAFDPSITSNATEREELTKRRIAQWAINAVDFRDKDAVMTPFEYDLNPFLDDTGSRENPWNVDGDLHTDEGSAFRRVVWGAEAPDLLLTETLAFHDRGIKDTEWDADGRRGSGMGDDPTLDQYKVPQGSLFLEFYNPRNIPSNNPARTTGINSNPAAGLPSELYNANGELLLNKRVRNSNNGSPVWRVLITEREETGQPTTPSSVMRDMANRVDTINFQPTASGGTDDYLESSQAGMAMLPTANEGYKIDRFIYFTNLSTLTNFTYDPDRTFYFRGNAGTDVGVRPNQYFVVAPRMRTYIGSKPDVANDRNFNIEGSRLLEIVGDQNQGIGTFRATQGGSLTGFPRDYPPAFAGSNTNNLNEIQQNVAIAVSMDKTGIDVDGLPAGIGLNITEPFASQYYPEPLFENPAAGATPPPSGAITQYYTDGPGNPTPYTDPFEGPSGNSNYPLNDDQSSFGMLYQTGTYPNKSGSDQFAVAEGYKDAVLQRLANPYSNYHEYFNPYITVDTMPIDLTVYNGEDGWENYQANPPATNALTGTAGANQWDPSETSNAQALNTVFFGSRERGKREDGNADIPDAEELTESPSGGNLAGMGPQLTGDTIGTGNEGLMTQTLSQTPPYIETPRNTGRFPQEHFGRPLFHTLGYLNRSLGSPIGSGFLVDGPMNNASRINPQYVGSPYPSESRTRAANLLTPGAMGANMTTQNNPFAWLHWPNGPYVSKYDLMMVPTSSPQRLLYEYSLIRKNGTAEFDPYNVANTPDGNDPNRFFSPYTYLFDFFHGTSTHAKSSGTPPAQLSAQLARIFDFVTVPSRYTGTKKYLAAGDFNPANPYTTGTGEYGPGRSDELDAREGYLAPFNYRSMFREPGKINLNTIPAQAVYESIFDPAFWQNGVFAGFPSWNEFQKSRQGFDDTMFGSENFPSRFSNPFRSAASSEMVPDLPPGGVGQDVLKVAPVNSTILRSKNPNGMFSSGSEQPLFDLRLSNSGADTLNNKHYRTDENPMLRYQAYQRLANTTGTQSNVFAVWITIGYFEVEPHEPQSGPRIDDAHPDGWALGQELGLDTGDVTRHRGFYIIDRSVPVGYLPGEDLNVEDTIKLRRFIE</sequence>
<evidence type="ECO:0000313" key="3">
    <source>
        <dbReference type="Proteomes" id="UP000237819"/>
    </source>
</evidence>
<evidence type="ECO:0000313" key="2">
    <source>
        <dbReference type="EMBL" id="PQO42278.1"/>
    </source>
</evidence>
<protein>
    <recommendedName>
        <fullName evidence="4">Verru_Chthon cassette protein A</fullName>
    </recommendedName>
</protein>
<dbReference type="EMBL" id="PUHZ01000025">
    <property type="protein sequence ID" value="PQO42278.1"/>
    <property type="molecule type" value="Genomic_DNA"/>
</dbReference>
<name>A0A2S8GCU0_9BACT</name>